<dbReference type="RefSeq" id="WP_121587954.1">
    <property type="nucleotide sequence ID" value="NZ_RCIW01000003.1"/>
</dbReference>
<organism evidence="1 2">
    <name type="scientific">Propionibacterium australiense</name>
    <dbReference type="NCBI Taxonomy" id="119981"/>
    <lineage>
        <taxon>Bacteria</taxon>
        <taxon>Bacillati</taxon>
        <taxon>Actinomycetota</taxon>
        <taxon>Actinomycetes</taxon>
        <taxon>Propionibacteriales</taxon>
        <taxon>Propionibacteriaceae</taxon>
        <taxon>Propionibacterium</taxon>
    </lineage>
</organism>
<reference evidence="1 2" key="1">
    <citation type="submission" date="2018-10" db="EMBL/GenBank/DDBJ databases">
        <title>Propionibacterium australiense Genome Sequencing and Assembly.</title>
        <authorList>
            <person name="Bernier A.-M."/>
            <person name="Bernard K."/>
        </authorList>
    </citation>
    <scope>NUCLEOTIDE SEQUENCE [LARGE SCALE GENOMIC DNA]</scope>
    <source>
        <strain evidence="1 2">NML98A078</strain>
    </source>
</reference>
<name>A0A8B3FPB1_9ACTN</name>
<sequence length="144" mass="15676">MTAILMVSDGDRCSDQALSLAVALHRLYGPEHATVTAEGGRFLIALDDTACSSLQQLLEHATAHPLTMPTRDLAQQMGQNLRTLRRNAQLTQEQLAAEMAARGFESWNKTIVSRVETGKRRLTAAEERAAGDILWHASPPGLEG</sequence>
<dbReference type="GO" id="GO:0003677">
    <property type="term" value="F:DNA binding"/>
    <property type="evidence" value="ECO:0007669"/>
    <property type="project" value="InterPro"/>
</dbReference>
<dbReference type="AlphaFoldDB" id="A0A8B3FPB1"/>
<dbReference type="Proteomes" id="UP000279336">
    <property type="component" value="Unassembled WGS sequence"/>
</dbReference>
<dbReference type="CDD" id="cd00093">
    <property type="entry name" value="HTH_XRE"/>
    <property type="match status" value="1"/>
</dbReference>
<protein>
    <submittedName>
        <fullName evidence="1">XRE family transcriptional regulator</fullName>
    </submittedName>
</protein>
<dbReference type="Pfam" id="PF13560">
    <property type="entry name" value="HTH_31"/>
    <property type="match status" value="1"/>
</dbReference>
<evidence type="ECO:0000313" key="1">
    <source>
        <dbReference type="EMBL" id="RLP12249.1"/>
    </source>
</evidence>
<dbReference type="InterPro" id="IPR010982">
    <property type="entry name" value="Lambda_DNA-bd_dom_sf"/>
</dbReference>
<dbReference type="Gene3D" id="1.10.260.40">
    <property type="entry name" value="lambda repressor-like DNA-binding domains"/>
    <property type="match status" value="1"/>
</dbReference>
<evidence type="ECO:0000313" key="2">
    <source>
        <dbReference type="Proteomes" id="UP000279336"/>
    </source>
</evidence>
<gene>
    <name evidence="1" type="ORF">D7U36_03035</name>
</gene>
<dbReference type="EMBL" id="RCIW01000003">
    <property type="protein sequence ID" value="RLP12249.1"/>
    <property type="molecule type" value="Genomic_DNA"/>
</dbReference>
<proteinExistence type="predicted"/>
<accession>A0A8B3FPB1</accession>
<comment type="caution">
    <text evidence="1">The sequence shown here is derived from an EMBL/GenBank/DDBJ whole genome shotgun (WGS) entry which is preliminary data.</text>
</comment>
<dbReference type="InterPro" id="IPR001387">
    <property type="entry name" value="Cro/C1-type_HTH"/>
</dbReference>
<dbReference type="SUPFAM" id="SSF47413">
    <property type="entry name" value="lambda repressor-like DNA-binding domains"/>
    <property type="match status" value="1"/>
</dbReference>